<evidence type="ECO:0000313" key="3">
    <source>
        <dbReference type="Proteomes" id="UP000886520"/>
    </source>
</evidence>
<evidence type="ECO:0000256" key="1">
    <source>
        <dbReference type="SAM" id="MobiDB-lite"/>
    </source>
</evidence>
<dbReference type="Proteomes" id="UP000886520">
    <property type="component" value="Chromosome 20"/>
</dbReference>
<name>A0A9D4UA77_ADICA</name>
<accession>A0A9D4UA77</accession>
<reference evidence="2" key="1">
    <citation type="submission" date="2021-01" db="EMBL/GenBank/DDBJ databases">
        <title>Adiantum capillus-veneris genome.</title>
        <authorList>
            <person name="Fang Y."/>
            <person name="Liao Q."/>
        </authorList>
    </citation>
    <scope>NUCLEOTIDE SEQUENCE</scope>
    <source>
        <strain evidence="2">H3</strain>
        <tissue evidence="2">Leaf</tissue>
    </source>
</reference>
<organism evidence="2 3">
    <name type="scientific">Adiantum capillus-veneris</name>
    <name type="common">Maidenhair fern</name>
    <dbReference type="NCBI Taxonomy" id="13818"/>
    <lineage>
        <taxon>Eukaryota</taxon>
        <taxon>Viridiplantae</taxon>
        <taxon>Streptophyta</taxon>
        <taxon>Embryophyta</taxon>
        <taxon>Tracheophyta</taxon>
        <taxon>Polypodiopsida</taxon>
        <taxon>Polypodiidae</taxon>
        <taxon>Polypodiales</taxon>
        <taxon>Pteridineae</taxon>
        <taxon>Pteridaceae</taxon>
        <taxon>Vittarioideae</taxon>
        <taxon>Adiantum</taxon>
    </lineage>
</organism>
<evidence type="ECO:0000313" key="2">
    <source>
        <dbReference type="EMBL" id="KAI5063843.1"/>
    </source>
</evidence>
<feature type="region of interest" description="Disordered" evidence="1">
    <location>
        <begin position="94"/>
        <end position="113"/>
    </location>
</feature>
<comment type="caution">
    <text evidence="2">The sequence shown here is derived from an EMBL/GenBank/DDBJ whole genome shotgun (WGS) entry which is preliminary data.</text>
</comment>
<protein>
    <submittedName>
        <fullName evidence="2">Uncharacterized protein</fullName>
    </submittedName>
</protein>
<proteinExistence type="predicted"/>
<dbReference type="EMBL" id="JABFUD020000020">
    <property type="protein sequence ID" value="KAI5063843.1"/>
    <property type="molecule type" value="Genomic_DNA"/>
</dbReference>
<gene>
    <name evidence="2" type="ORF">GOP47_0020513</name>
</gene>
<keyword evidence="3" id="KW-1185">Reference proteome</keyword>
<sequence length="113" mass="12335">MTHEQIGSQGDDYVEHAMGTLVPGLSRAATSAVLGTLSWVSKVELDSTRKGLQVGGNEGNDHTRGLMGRGMNRQWSLWLRITFLFAKRGQETGSGEIRLNEKRPSIKSSGSTF</sequence>
<dbReference type="AlphaFoldDB" id="A0A9D4UA77"/>